<dbReference type="AlphaFoldDB" id="A0A3P7ILI5"/>
<feature type="domain" description="Fibronectin type-III" evidence="1">
    <location>
        <begin position="1"/>
        <end position="97"/>
    </location>
</feature>
<dbReference type="InterPro" id="IPR036116">
    <property type="entry name" value="FN3_sf"/>
</dbReference>
<dbReference type="InterPro" id="IPR003961">
    <property type="entry name" value="FN3_dom"/>
</dbReference>
<dbReference type="PROSITE" id="PS50853">
    <property type="entry name" value="FN3"/>
    <property type="match status" value="1"/>
</dbReference>
<evidence type="ECO:0000313" key="3">
    <source>
        <dbReference type="Proteomes" id="UP000270094"/>
    </source>
</evidence>
<proteinExistence type="predicted"/>
<feature type="non-terminal residue" evidence="2">
    <location>
        <position position="1"/>
    </location>
</feature>
<dbReference type="OrthoDB" id="5982258at2759"/>
<reference evidence="2 3" key="1">
    <citation type="submission" date="2018-11" db="EMBL/GenBank/DDBJ databases">
        <authorList>
            <consortium name="Pathogen Informatics"/>
        </authorList>
    </citation>
    <scope>NUCLEOTIDE SEQUENCE [LARGE SCALE GENOMIC DNA]</scope>
</reference>
<gene>
    <name evidence="2" type="ORF">SVUK_LOCUS8919</name>
</gene>
<keyword evidence="3" id="KW-1185">Reference proteome</keyword>
<protein>
    <recommendedName>
        <fullName evidence="1">Fibronectin type-III domain-containing protein</fullName>
    </recommendedName>
</protein>
<dbReference type="Proteomes" id="UP000270094">
    <property type="component" value="Unassembled WGS sequence"/>
</dbReference>
<dbReference type="CDD" id="cd00063">
    <property type="entry name" value="FN3"/>
    <property type="match status" value="1"/>
</dbReference>
<organism evidence="2 3">
    <name type="scientific">Strongylus vulgaris</name>
    <name type="common">Blood worm</name>
    <dbReference type="NCBI Taxonomy" id="40348"/>
    <lineage>
        <taxon>Eukaryota</taxon>
        <taxon>Metazoa</taxon>
        <taxon>Ecdysozoa</taxon>
        <taxon>Nematoda</taxon>
        <taxon>Chromadorea</taxon>
        <taxon>Rhabditida</taxon>
        <taxon>Rhabditina</taxon>
        <taxon>Rhabditomorpha</taxon>
        <taxon>Strongyloidea</taxon>
        <taxon>Strongylidae</taxon>
        <taxon>Strongylus</taxon>
    </lineage>
</organism>
<sequence>ENDVGYTTVIEWSAIEFPQSNVTDTAIGYKIFVYVSETASEAVILTMPINRLSNPDKPSARLDGLRLMYMYTIQVAGYNAGGLGPLSSPRIIRLGPQSTLDEPSSARRFRLLYTLVILLLSLLRIF</sequence>
<dbReference type="Gene3D" id="2.60.40.10">
    <property type="entry name" value="Immunoglobulins"/>
    <property type="match status" value="1"/>
</dbReference>
<dbReference type="SUPFAM" id="SSF49265">
    <property type="entry name" value="Fibronectin type III"/>
    <property type="match status" value="1"/>
</dbReference>
<name>A0A3P7ILI5_STRVU</name>
<evidence type="ECO:0000259" key="1">
    <source>
        <dbReference type="PROSITE" id="PS50853"/>
    </source>
</evidence>
<accession>A0A3P7ILI5</accession>
<dbReference type="InterPro" id="IPR013783">
    <property type="entry name" value="Ig-like_fold"/>
</dbReference>
<evidence type="ECO:0000313" key="2">
    <source>
        <dbReference type="EMBL" id="VDM73921.1"/>
    </source>
</evidence>
<dbReference type="EMBL" id="UYYB01033099">
    <property type="protein sequence ID" value="VDM73921.1"/>
    <property type="molecule type" value="Genomic_DNA"/>
</dbReference>